<feature type="transmembrane region" description="Helical" evidence="11">
    <location>
        <begin position="12"/>
        <end position="37"/>
    </location>
</feature>
<dbReference type="PANTHER" id="PTHR43848">
    <property type="entry name" value="PUTRESCINE TRANSPORT SYSTEM PERMEASE PROTEIN POTI"/>
    <property type="match status" value="1"/>
</dbReference>
<evidence type="ECO:0000256" key="9">
    <source>
        <dbReference type="ARBA" id="ARBA00037216"/>
    </source>
</evidence>
<protein>
    <recommendedName>
        <fullName evidence="10">Spermidine/putrescine transport system permease protein PotC</fullName>
    </recommendedName>
</protein>
<dbReference type="InterPro" id="IPR000515">
    <property type="entry name" value="MetI-like"/>
</dbReference>
<dbReference type="Proteomes" id="UP001596353">
    <property type="component" value="Unassembled WGS sequence"/>
</dbReference>
<evidence type="ECO:0000256" key="3">
    <source>
        <dbReference type="ARBA" id="ARBA00022448"/>
    </source>
</evidence>
<dbReference type="InterPro" id="IPR051789">
    <property type="entry name" value="Bact_Polyamine_Transport"/>
</dbReference>
<organism evidence="13 14">
    <name type="scientific">Sulfitobacter porphyrae</name>
    <dbReference type="NCBI Taxonomy" id="1246864"/>
    <lineage>
        <taxon>Bacteria</taxon>
        <taxon>Pseudomonadati</taxon>
        <taxon>Pseudomonadota</taxon>
        <taxon>Alphaproteobacteria</taxon>
        <taxon>Rhodobacterales</taxon>
        <taxon>Roseobacteraceae</taxon>
        <taxon>Sulfitobacter</taxon>
    </lineage>
</organism>
<keyword evidence="4" id="KW-1003">Cell membrane</keyword>
<proteinExistence type="inferred from homology"/>
<gene>
    <name evidence="13" type="ORF">ACFQFQ_27965</name>
</gene>
<accession>A0ABW2BAJ3</accession>
<evidence type="ECO:0000313" key="13">
    <source>
        <dbReference type="EMBL" id="MFC6762517.1"/>
    </source>
</evidence>
<comment type="similarity">
    <text evidence="2">Belongs to the binding-protein-dependent transport system permease family. CysTW subfamily.</text>
</comment>
<evidence type="ECO:0000256" key="2">
    <source>
        <dbReference type="ARBA" id="ARBA00007069"/>
    </source>
</evidence>
<feature type="transmembrane region" description="Helical" evidence="11">
    <location>
        <begin position="187"/>
        <end position="208"/>
    </location>
</feature>
<evidence type="ECO:0000256" key="10">
    <source>
        <dbReference type="ARBA" id="ARBA00039580"/>
    </source>
</evidence>
<name>A0ABW2BAJ3_9RHOB</name>
<evidence type="ECO:0000313" key="14">
    <source>
        <dbReference type="Proteomes" id="UP001596353"/>
    </source>
</evidence>
<keyword evidence="3 11" id="KW-0813">Transport</keyword>
<feature type="domain" description="ABC transmembrane type-1" evidence="12">
    <location>
        <begin position="67"/>
        <end position="259"/>
    </location>
</feature>
<comment type="caution">
    <text evidence="13">The sequence shown here is derived from an EMBL/GenBank/DDBJ whole genome shotgun (WGS) entry which is preliminary data.</text>
</comment>
<feature type="transmembrane region" description="Helical" evidence="11">
    <location>
        <begin position="104"/>
        <end position="127"/>
    </location>
</feature>
<dbReference type="SUPFAM" id="SSF161098">
    <property type="entry name" value="MetI-like"/>
    <property type="match status" value="1"/>
</dbReference>
<evidence type="ECO:0000256" key="4">
    <source>
        <dbReference type="ARBA" id="ARBA00022475"/>
    </source>
</evidence>
<dbReference type="CDD" id="cd06261">
    <property type="entry name" value="TM_PBP2"/>
    <property type="match status" value="1"/>
</dbReference>
<dbReference type="PROSITE" id="PS50928">
    <property type="entry name" value="ABC_TM1"/>
    <property type="match status" value="1"/>
</dbReference>
<feature type="transmembrane region" description="Helical" evidence="11">
    <location>
        <begin position="139"/>
        <end position="158"/>
    </location>
</feature>
<dbReference type="PANTHER" id="PTHR43848:SF5">
    <property type="entry name" value="SPERMIDINE_PUTRESCINE TRANSPORT SYSTEM PERMEASE PROTEIN POTC"/>
    <property type="match status" value="1"/>
</dbReference>
<reference evidence="14" key="1">
    <citation type="journal article" date="2019" name="Int. J. Syst. Evol. Microbiol.">
        <title>The Global Catalogue of Microorganisms (GCM) 10K type strain sequencing project: providing services to taxonomists for standard genome sequencing and annotation.</title>
        <authorList>
            <consortium name="The Broad Institute Genomics Platform"/>
            <consortium name="The Broad Institute Genome Sequencing Center for Infectious Disease"/>
            <person name="Wu L."/>
            <person name="Ma J."/>
        </authorList>
    </citation>
    <scope>NUCLEOTIDE SEQUENCE [LARGE SCALE GENOMIC DNA]</scope>
    <source>
        <strain evidence="14">CCUG 66188</strain>
    </source>
</reference>
<dbReference type="Gene3D" id="1.10.3720.10">
    <property type="entry name" value="MetI-like"/>
    <property type="match status" value="1"/>
</dbReference>
<evidence type="ECO:0000256" key="5">
    <source>
        <dbReference type="ARBA" id="ARBA00022519"/>
    </source>
</evidence>
<comment type="subcellular location">
    <subcellularLocation>
        <location evidence="1">Cell inner membrane</location>
        <topology evidence="1">Multi-pass membrane protein</topology>
    </subcellularLocation>
    <subcellularLocation>
        <location evidence="11">Cell membrane</location>
        <topology evidence="11">Multi-pass membrane protein</topology>
    </subcellularLocation>
</comment>
<dbReference type="InterPro" id="IPR035906">
    <property type="entry name" value="MetI-like_sf"/>
</dbReference>
<keyword evidence="5" id="KW-0997">Cell inner membrane</keyword>
<dbReference type="EMBL" id="JBHSWG010000004">
    <property type="protein sequence ID" value="MFC6762517.1"/>
    <property type="molecule type" value="Genomic_DNA"/>
</dbReference>
<comment type="function">
    <text evidence="9">Required for the activity of the bacterial periplasmic transport system of putrescine and spermidine.</text>
</comment>
<sequence>MAEKRFDVTHVPGAALIAGVTFLALYVPVLILVVNAFNGGDTAGQWEGASLRWFAAATENAAFRNAALNSLIVAATASSIATALATMAALAVTRGRPVKGQGSIFVILNQPLLVPEIVFAIALMIVLAQLKQATGYQGLGYMIAAHTTFCIPFAFLPIRARLSGMDLTLETASMDLYASRFYTFRRVTLPLLLPGILAGFMLAFVISLDNVVVSSFVKAPGQETLPTYLMGELRRNLTSEIYAISALLLFASISIVAASWVVTRTKE</sequence>
<feature type="transmembrane region" description="Helical" evidence="11">
    <location>
        <begin position="71"/>
        <end position="92"/>
    </location>
</feature>
<evidence type="ECO:0000256" key="1">
    <source>
        <dbReference type="ARBA" id="ARBA00004429"/>
    </source>
</evidence>
<keyword evidence="6 11" id="KW-0812">Transmembrane</keyword>
<keyword evidence="7 11" id="KW-1133">Transmembrane helix</keyword>
<evidence type="ECO:0000256" key="8">
    <source>
        <dbReference type="ARBA" id="ARBA00023136"/>
    </source>
</evidence>
<evidence type="ECO:0000259" key="12">
    <source>
        <dbReference type="PROSITE" id="PS50928"/>
    </source>
</evidence>
<evidence type="ECO:0000256" key="6">
    <source>
        <dbReference type="ARBA" id="ARBA00022692"/>
    </source>
</evidence>
<evidence type="ECO:0000256" key="7">
    <source>
        <dbReference type="ARBA" id="ARBA00022989"/>
    </source>
</evidence>
<evidence type="ECO:0000256" key="11">
    <source>
        <dbReference type="RuleBase" id="RU363032"/>
    </source>
</evidence>
<dbReference type="Pfam" id="PF00528">
    <property type="entry name" value="BPD_transp_1"/>
    <property type="match status" value="1"/>
</dbReference>
<keyword evidence="8 11" id="KW-0472">Membrane</keyword>
<feature type="transmembrane region" description="Helical" evidence="11">
    <location>
        <begin position="241"/>
        <end position="262"/>
    </location>
</feature>
<keyword evidence="14" id="KW-1185">Reference proteome</keyword>